<dbReference type="Proteomes" id="UP001552299">
    <property type="component" value="Unassembled WGS sequence"/>
</dbReference>
<feature type="compositionally biased region" description="Polar residues" evidence="1">
    <location>
        <begin position="129"/>
        <end position="139"/>
    </location>
</feature>
<evidence type="ECO:0000313" key="2">
    <source>
        <dbReference type="EMBL" id="KAL0922657.1"/>
    </source>
</evidence>
<feature type="compositionally biased region" description="Basic residues" evidence="1">
    <location>
        <begin position="145"/>
        <end position="161"/>
    </location>
</feature>
<keyword evidence="3" id="KW-1185">Reference proteome</keyword>
<comment type="caution">
    <text evidence="2">The sequence shown here is derived from an EMBL/GenBank/DDBJ whole genome shotgun (WGS) entry which is preliminary data.</text>
</comment>
<gene>
    <name evidence="2" type="ORF">M5K25_006659</name>
</gene>
<feature type="compositionally biased region" description="Polar residues" evidence="1">
    <location>
        <begin position="67"/>
        <end position="82"/>
    </location>
</feature>
<protein>
    <submittedName>
        <fullName evidence="2">Uncharacterized protein</fullName>
    </submittedName>
</protein>
<evidence type="ECO:0000313" key="3">
    <source>
        <dbReference type="Proteomes" id="UP001552299"/>
    </source>
</evidence>
<feature type="region of interest" description="Disordered" evidence="1">
    <location>
        <begin position="64"/>
        <end position="85"/>
    </location>
</feature>
<organism evidence="2 3">
    <name type="scientific">Dendrobium thyrsiflorum</name>
    <name type="common">Pinecone-like raceme dendrobium</name>
    <name type="synonym">Orchid</name>
    <dbReference type="NCBI Taxonomy" id="117978"/>
    <lineage>
        <taxon>Eukaryota</taxon>
        <taxon>Viridiplantae</taxon>
        <taxon>Streptophyta</taxon>
        <taxon>Embryophyta</taxon>
        <taxon>Tracheophyta</taxon>
        <taxon>Spermatophyta</taxon>
        <taxon>Magnoliopsida</taxon>
        <taxon>Liliopsida</taxon>
        <taxon>Asparagales</taxon>
        <taxon>Orchidaceae</taxon>
        <taxon>Epidendroideae</taxon>
        <taxon>Malaxideae</taxon>
        <taxon>Dendrobiinae</taxon>
        <taxon>Dendrobium</taxon>
    </lineage>
</organism>
<feature type="compositionally biased region" description="Polar residues" evidence="1">
    <location>
        <begin position="359"/>
        <end position="369"/>
    </location>
</feature>
<reference evidence="2 3" key="1">
    <citation type="journal article" date="2024" name="Plant Biotechnol. J.">
        <title>Dendrobium thyrsiflorum genome and its molecular insights into genes involved in important horticultural traits.</title>
        <authorList>
            <person name="Chen B."/>
            <person name="Wang J.Y."/>
            <person name="Zheng P.J."/>
            <person name="Li K.L."/>
            <person name="Liang Y.M."/>
            <person name="Chen X.F."/>
            <person name="Zhang C."/>
            <person name="Zhao X."/>
            <person name="He X."/>
            <person name="Zhang G.Q."/>
            <person name="Liu Z.J."/>
            <person name="Xu Q."/>
        </authorList>
    </citation>
    <scope>NUCLEOTIDE SEQUENCE [LARGE SCALE GENOMIC DNA]</scope>
    <source>
        <strain evidence="2">GZMU011</strain>
    </source>
</reference>
<sequence>MRAKDREIFQLNEKMTEMMAQMTAMMQMMQRNASVGLALTPPVDPPNLQMPQISGIRGIPGNGKGAQITTRQPTPQNIASTSEPEEQWETAVSKKTAKMLKQLEGVSGVKWKSPTELVLNLKGLPKVHASTSKQHLSQASSSKPGKVKSSKRKTKLKKPKEKKTTTQRVFDSLDEYYQTVRQPIKLADFMSRLKVGETEEDGDADFLITEVCRVISVVPNMPVNEEYVKKEAPEACMMVLSMDCSSEEDLYFPEEDESDPDIASQMEHVNLGGDSESTVESPDVTMADSDENVLSNESEPEVTAQASNSKAAKRPRLEGEKKPVGRKKALPTLPKPVTPKERKHVPHLGSDTDEDDVTPTKSQRVSRSMTKGRREVEYAHDDYDYDSIYTNTIHDVFPRRIGSLSISDSVLVVKRIPLQCFREIIPRKVHDVEELTTFYVPPLRKGSGPASLFYSIGKLDEDINYDWFSNLVDSGELVPTRFPRGRTLFV</sequence>
<feature type="region of interest" description="Disordered" evidence="1">
    <location>
        <begin position="129"/>
        <end position="165"/>
    </location>
</feature>
<evidence type="ECO:0000256" key="1">
    <source>
        <dbReference type="SAM" id="MobiDB-lite"/>
    </source>
</evidence>
<dbReference type="EMBL" id="JANQDX010000006">
    <property type="protein sequence ID" value="KAL0922657.1"/>
    <property type="molecule type" value="Genomic_DNA"/>
</dbReference>
<proteinExistence type="predicted"/>
<name>A0ABD0VJE4_DENTH</name>
<dbReference type="AlphaFoldDB" id="A0ABD0VJE4"/>
<feature type="region of interest" description="Disordered" evidence="1">
    <location>
        <begin position="272"/>
        <end position="372"/>
    </location>
</feature>
<accession>A0ABD0VJE4</accession>